<evidence type="ECO:0000259" key="1">
    <source>
        <dbReference type="Pfam" id="PF12697"/>
    </source>
</evidence>
<feature type="domain" description="AB hydrolase-1" evidence="1">
    <location>
        <begin position="6"/>
        <end position="247"/>
    </location>
</feature>
<dbReference type="GO" id="GO:0016787">
    <property type="term" value="F:hydrolase activity"/>
    <property type="evidence" value="ECO:0007669"/>
    <property type="project" value="UniProtKB-KW"/>
</dbReference>
<dbReference type="InterPro" id="IPR000639">
    <property type="entry name" value="Epox_hydrolase-like"/>
</dbReference>
<dbReference type="InterPro" id="IPR050228">
    <property type="entry name" value="Carboxylesterase_BioH"/>
</dbReference>
<dbReference type="PRINTS" id="PR00412">
    <property type="entry name" value="EPOXHYDRLASE"/>
</dbReference>
<comment type="caution">
    <text evidence="2">The sequence shown here is derived from an EMBL/GenBank/DDBJ whole genome shotgun (WGS) entry which is preliminary data.</text>
</comment>
<keyword evidence="2" id="KW-0378">Hydrolase</keyword>
<gene>
    <name evidence="2" type="ORF">GLIP_1564</name>
</gene>
<dbReference type="SUPFAM" id="SSF53474">
    <property type="entry name" value="alpha/beta-Hydrolases"/>
    <property type="match status" value="1"/>
</dbReference>
<dbReference type="Pfam" id="PF12697">
    <property type="entry name" value="Abhydrolase_6"/>
    <property type="match status" value="1"/>
</dbReference>
<dbReference type="AlphaFoldDB" id="K6YC26"/>
<reference evidence="2 3" key="1">
    <citation type="journal article" date="2017" name="Antonie Van Leeuwenhoek">
        <title>Rhizobium rhizosphaerae sp. nov., a novel species isolated from rice rhizosphere.</title>
        <authorList>
            <person name="Zhao J.J."/>
            <person name="Zhang J."/>
            <person name="Zhang R.J."/>
            <person name="Zhang C.W."/>
            <person name="Yin H.Q."/>
            <person name="Zhang X.X."/>
        </authorList>
    </citation>
    <scope>NUCLEOTIDE SEQUENCE [LARGE SCALE GENOMIC DNA]</scope>
    <source>
        <strain evidence="2 3">E3</strain>
    </source>
</reference>
<sequence>MAYIHFAHANGFPAGSYRVLLDDLRQRHQVLALEKFAHNPNFPVDYGWSNQVAELSDYLQSHQFLPCYLVGHSFGAVVSFLTACRHPKSVKGVILLDPPLITGLTGLLFKTIRRTPWADRLSPAKLAANRCTTWPKDTDLVNYFANKALFKNMHPECIEDYVSSAVKETPNDLMLDFDNNVEANIFRTIPLNMGTYKLPKSIPATIITGEKTKVCKQKLIAPFIAKNNLEHLVVKGGGHMFPLEQPQHVASLILDKIDQWESQKQKSS</sequence>
<evidence type="ECO:0000313" key="2">
    <source>
        <dbReference type="EMBL" id="GAC14198.1"/>
    </source>
</evidence>
<evidence type="ECO:0000313" key="3">
    <source>
        <dbReference type="Proteomes" id="UP000006334"/>
    </source>
</evidence>
<organism evidence="2 3">
    <name type="scientific">Aliiglaciecola lipolytica E3</name>
    <dbReference type="NCBI Taxonomy" id="1127673"/>
    <lineage>
        <taxon>Bacteria</taxon>
        <taxon>Pseudomonadati</taxon>
        <taxon>Pseudomonadota</taxon>
        <taxon>Gammaproteobacteria</taxon>
        <taxon>Alteromonadales</taxon>
        <taxon>Alteromonadaceae</taxon>
        <taxon>Aliiglaciecola</taxon>
    </lineage>
</organism>
<name>K6YC26_9ALTE</name>
<dbReference type="PANTHER" id="PTHR43194:SF2">
    <property type="entry name" value="PEROXISOMAL MEMBRANE PROTEIN LPX1"/>
    <property type="match status" value="1"/>
</dbReference>
<dbReference type="PANTHER" id="PTHR43194">
    <property type="entry name" value="HYDROLASE ALPHA/BETA FOLD FAMILY"/>
    <property type="match status" value="1"/>
</dbReference>
<proteinExistence type="predicted"/>
<protein>
    <submittedName>
        <fullName evidence="2">Alpha/beta hydrolase fold</fullName>
    </submittedName>
</protein>
<keyword evidence="3" id="KW-1185">Reference proteome</keyword>
<dbReference type="EMBL" id="BAEN01000035">
    <property type="protein sequence ID" value="GAC14198.1"/>
    <property type="molecule type" value="Genomic_DNA"/>
</dbReference>
<dbReference type="Proteomes" id="UP000006334">
    <property type="component" value="Unassembled WGS sequence"/>
</dbReference>
<dbReference type="eggNOG" id="COG0596">
    <property type="taxonomic scope" value="Bacteria"/>
</dbReference>
<dbReference type="InterPro" id="IPR000073">
    <property type="entry name" value="AB_hydrolase_1"/>
</dbReference>
<dbReference type="InterPro" id="IPR029058">
    <property type="entry name" value="AB_hydrolase_fold"/>
</dbReference>
<dbReference type="Gene3D" id="3.40.50.1820">
    <property type="entry name" value="alpha/beta hydrolase"/>
    <property type="match status" value="1"/>
</dbReference>
<dbReference type="RefSeq" id="WP_008844014.1">
    <property type="nucleotide sequence ID" value="NZ_BAEN01000035.1"/>
</dbReference>
<dbReference type="STRING" id="1127673.GLIP_1564"/>
<dbReference type="OrthoDB" id="5729753at2"/>
<accession>K6YC26</accession>